<proteinExistence type="predicted"/>
<gene>
    <name evidence="2" type="ORF">ACFFU1_00985</name>
</gene>
<keyword evidence="1" id="KW-0732">Signal</keyword>
<evidence type="ECO:0000313" key="3">
    <source>
        <dbReference type="Proteomes" id="UP001589590"/>
    </source>
</evidence>
<comment type="caution">
    <text evidence="2">The sequence shown here is derived from an EMBL/GenBank/DDBJ whole genome shotgun (WGS) entry which is preliminary data.</text>
</comment>
<dbReference type="EMBL" id="JBHMFA010000001">
    <property type="protein sequence ID" value="MFB9103455.1"/>
    <property type="molecule type" value="Genomic_DNA"/>
</dbReference>
<feature type="signal peptide" evidence="1">
    <location>
        <begin position="1"/>
        <end position="25"/>
    </location>
</feature>
<sequence length="197" mass="22385">MKNVIKHSKKILFAVTLFTASLGHAIEKDPIADKGVIKTALIISNVKEGNLLSIKDLNGNILYKESISETGTYKKGFDLTALPNGDYFFEVDKDLEVKTIPFTVKDNNVVFNKTEEITVFKPYIKEQGDFILISKLAPNFEALDISIYANYNGDFELLHSDKIENTQTIKKAYKLEKGSYKIVFNSDNHEYIEYINK</sequence>
<accession>A0ABV5GV04</accession>
<dbReference type="Proteomes" id="UP001589590">
    <property type="component" value="Unassembled WGS sequence"/>
</dbReference>
<evidence type="ECO:0000256" key="1">
    <source>
        <dbReference type="SAM" id="SignalP"/>
    </source>
</evidence>
<feature type="chain" id="PRO_5046672464" description="Secretion system C-terminal sorting domain-containing protein" evidence="1">
    <location>
        <begin position="26"/>
        <end position="197"/>
    </location>
</feature>
<name>A0ABV5GV04_9FLAO</name>
<organism evidence="2 3">
    <name type="scientific">Algibacter miyuki</name>
    <dbReference type="NCBI Taxonomy" id="1306933"/>
    <lineage>
        <taxon>Bacteria</taxon>
        <taxon>Pseudomonadati</taxon>
        <taxon>Bacteroidota</taxon>
        <taxon>Flavobacteriia</taxon>
        <taxon>Flavobacteriales</taxon>
        <taxon>Flavobacteriaceae</taxon>
        <taxon>Algibacter</taxon>
    </lineage>
</organism>
<dbReference type="RefSeq" id="WP_290269015.1">
    <property type="nucleotide sequence ID" value="NZ_JAUFQP010000007.1"/>
</dbReference>
<evidence type="ECO:0000313" key="2">
    <source>
        <dbReference type="EMBL" id="MFB9103455.1"/>
    </source>
</evidence>
<keyword evidence="3" id="KW-1185">Reference proteome</keyword>
<reference evidence="2 3" key="1">
    <citation type="submission" date="2024-09" db="EMBL/GenBank/DDBJ databases">
        <authorList>
            <person name="Sun Q."/>
            <person name="Mori K."/>
        </authorList>
    </citation>
    <scope>NUCLEOTIDE SEQUENCE [LARGE SCALE GENOMIC DNA]</scope>
    <source>
        <strain evidence="2 3">CECT 8300</strain>
    </source>
</reference>
<protein>
    <recommendedName>
        <fullName evidence="4">Secretion system C-terminal sorting domain-containing protein</fullName>
    </recommendedName>
</protein>
<evidence type="ECO:0008006" key="4">
    <source>
        <dbReference type="Google" id="ProtNLM"/>
    </source>
</evidence>